<comment type="similarity">
    <text evidence="2 10">Belongs to the class VI-like SAM-binding methyltransferase superfamily. Isoprenylcysteine carboxyl methyltransferase family.</text>
</comment>
<feature type="compositionally biased region" description="Low complexity" evidence="11">
    <location>
        <begin position="16"/>
        <end position="28"/>
    </location>
</feature>
<dbReference type="GO" id="GO:0004671">
    <property type="term" value="F:protein C-terminal S-isoprenylcysteine carboxyl O-methyltransferase activity"/>
    <property type="evidence" value="ECO:0007669"/>
    <property type="project" value="UniProtKB-EC"/>
</dbReference>
<dbReference type="VEuPathDB" id="FungiDB:MELLADRAFT_49864"/>
<dbReference type="eggNOG" id="KOG2628">
    <property type="taxonomic scope" value="Eukaryota"/>
</dbReference>
<feature type="transmembrane region" description="Helical" evidence="10">
    <location>
        <begin position="92"/>
        <end position="110"/>
    </location>
</feature>
<evidence type="ECO:0000256" key="4">
    <source>
        <dbReference type="ARBA" id="ARBA00022603"/>
    </source>
</evidence>
<evidence type="ECO:0000313" key="12">
    <source>
        <dbReference type="EMBL" id="EGG02371.1"/>
    </source>
</evidence>
<dbReference type="GO" id="GO:0032259">
    <property type="term" value="P:methylation"/>
    <property type="evidence" value="ECO:0007669"/>
    <property type="project" value="UniProtKB-KW"/>
</dbReference>
<evidence type="ECO:0000256" key="6">
    <source>
        <dbReference type="ARBA" id="ARBA00022691"/>
    </source>
</evidence>
<dbReference type="AlphaFoldDB" id="F4RZ63"/>
<dbReference type="GeneID" id="18928646"/>
<keyword evidence="8 10" id="KW-1133">Transmembrane helix</keyword>
<keyword evidence="4 10" id="KW-0489">Methyltransferase</keyword>
<evidence type="ECO:0000256" key="7">
    <source>
        <dbReference type="ARBA" id="ARBA00022692"/>
    </source>
</evidence>
<sequence length="276" mass="32677">MSNKLTKFERNPPMWSDSDSSSSSSSSEPEPESLLKKITEEETETRISFPLTSFDNTIQNVSAISFMMGNLMALNILCLLTHQFHHYYKLNLYCLVLIVFHFFEFMVTAIWNHSRVTVNSFLLNNGIEYWLAHLFSITEYLIMQTIYHKRSSNLLDIFSITIIILCQLIRTLSMITAAQSFNHKVSTSKTPDKDHTLITNGIYNYLRHPSYFGFFYWSIGLQIYFRNWCSFFLFFGVLWNFFNKRIQNEEMHLIKFFGKDYLDYKSRTGIYIPFIR</sequence>
<name>F4RZ63_MELLP</name>
<dbReference type="PANTHER" id="PTHR12714:SF9">
    <property type="entry name" value="PROTEIN-S-ISOPRENYLCYSTEINE O-METHYLTRANSFERASE"/>
    <property type="match status" value="1"/>
</dbReference>
<feature type="transmembrane region" description="Helical" evidence="10">
    <location>
        <begin position="214"/>
        <end position="242"/>
    </location>
</feature>
<evidence type="ECO:0000256" key="3">
    <source>
        <dbReference type="ARBA" id="ARBA00012151"/>
    </source>
</evidence>
<dbReference type="OrthoDB" id="422086at2759"/>
<feature type="transmembrane region" description="Helical" evidence="10">
    <location>
        <begin position="154"/>
        <end position="178"/>
    </location>
</feature>
<dbReference type="EC" id="2.1.1.100" evidence="3 10"/>
<feature type="region of interest" description="Disordered" evidence="11">
    <location>
        <begin position="1"/>
        <end position="37"/>
    </location>
</feature>
<keyword evidence="13" id="KW-1185">Reference proteome</keyword>
<proteinExistence type="inferred from homology"/>
<feature type="transmembrane region" description="Helical" evidence="10">
    <location>
        <begin position="130"/>
        <end position="147"/>
    </location>
</feature>
<feature type="compositionally biased region" description="Basic and acidic residues" evidence="11">
    <location>
        <begin position="1"/>
        <end position="10"/>
    </location>
</feature>
<dbReference type="PROSITE" id="PS51564">
    <property type="entry name" value="SAM_ICMT"/>
    <property type="match status" value="1"/>
</dbReference>
<feature type="transmembrane region" description="Helical" evidence="10">
    <location>
        <begin position="61"/>
        <end position="80"/>
    </location>
</feature>
<dbReference type="Proteomes" id="UP000001072">
    <property type="component" value="Unassembled WGS sequence"/>
</dbReference>
<dbReference type="InterPro" id="IPR025770">
    <property type="entry name" value="PPMT_MeTrfase"/>
</dbReference>
<dbReference type="Pfam" id="PF04140">
    <property type="entry name" value="ICMT"/>
    <property type="match status" value="1"/>
</dbReference>
<dbReference type="FunCoup" id="F4RZ63">
    <property type="interactions" value="264"/>
</dbReference>
<dbReference type="InterPro" id="IPR007269">
    <property type="entry name" value="ICMT_MeTrfase"/>
</dbReference>
<keyword evidence="5" id="KW-0808">Transferase</keyword>
<evidence type="ECO:0000256" key="8">
    <source>
        <dbReference type="ARBA" id="ARBA00022989"/>
    </source>
</evidence>
<keyword evidence="6 10" id="KW-0949">S-adenosyl-L-methionine</keyword>
<evidence type="ECO:0000256" key="9">
    <source>
        <dbReference type="ARBA" id="ARBA00023136"/>
    </source>
</evidence>
<dbReference type="PANTHER" id="PTHR12714">
    <property type="entry name" value="PROTEIN-S ISOPRENYLCYSTEINE O-METHYLTRANSFERASE"/>
    <property type="match status" value="1"/>
</dbReference>
<dbReference type="RefSeq" id="XP_007414356.1">
    <property type="nucleotide sequence ID" value="XM_007414294.1"/>
</dbReference>
<reference evidence="13" key="1">
    <citation type="journal article" date="2011" name="Proc. Natl. Acad. Sci. U.S.A.">
        <title>Obligate biotrophy features unraveled by the genomic analysis of rust fungi.</title>
        <authorList>
            <person name="Duplessis S."/>
            <person name="Cuomo C.A."/>
            <person name="Lin Y.-C."/>
            <person name="Aerts A."/>
            <person name="Tisserant E."/>
            <person name="Veneault-Fourrey C."/>
            <person name="Joly D.L."/>
            <person name="Hacquard S."/>
            <person name="Amselem J."/>
            <person name="Cantarel B.L."/>
            <person name="Chiu R."/>
            <person name="Coutinho P.M."/>
            <person name="Feau N."/>
            <person name="Field M."/>
            <person name="Frey P."/>
            <person name="Gelhaye E."/>
            <person name="Goldberg J."/>
            <person name="Grabherr M.G."/>
            <person name="Kodira C.D."/>
            <person name="Kohler A."/>
            <person name="Kuees U."/>
            <person name="Lindquist E.A."/>
            <person name="Lucas S.M."/>
            <person name="Mago R."/>
            <person name="Mauceli E."/>
            <person name="Morin E."/>
            <person name="Murat C."/>
            <person name="Pangilinan J.L."/>
            <person name="Park R."/>
            <person name="Pearson M."/>
            <person name="Quesneville H."/>
            <person name="Rouhier N."/>
            <person name="Sakthikumar S."/>
            <person name="Salamov A.A."/>
            <person name="Schmutz J."/>
            <person name="Selles B."/>
            <person name="Shapiro H."/>
            <person name="Tanguay P."/>
            <person name="Tuskan G.A."/>
            <person name="Henrissat B."/>
            <person name="Van de Peer Y."/>
            <person name="Rouze P."/>
            <person name="Ellis J.G."/>
            <person name="Dodds P.N."/>
            <person name="Schein J.E."/>
            <person name="Zhong S."/>
            <person name="Hamelin R.C."/>
            <person name="Grigoriev I.V."/>
            <person name="Szabo L.J."/>
            <person name="Martin F."/>
        </authorList>
    </citation>
    <scope>NUCLEOTIDE SEQUENCE [LARGE SCALE GENOMIC DNA]</scope>
    <source>
        <strain evidence="13">98AG31 / pathotype 3-4-7</strain>
    </source>
</reference>
<keyword evidence="9 10" id="KW-0472">Membrane</keyword>
<evidence type="ECO:0000256" key="1">
    <source>
        <dbReference type="ARBA" id="ARBA00004141"/>
    </source>
</evidence>
<dbReference type="GO" id="GO:0005637">
    <property type="term" value="C:nuclear inner membrane"/>
    <property type="evidence" value="ECO:0007669"/>
    <property type="project" value="EnsemblFungi"/>
</dbReference>
<accession>F4RZ63</accession>
<keyword evidence="7 10" id="KW-0812">Transmembrane</keyword>
<dbReference type="STRING" id="747676.F4RZ63"/>
<dbReference type="InParanoid" id="F4RZ63"/>
<dbReference type="GO" id="GO:0005789">
    <property type="term" value="C:endoplasmic reticulum membrane"/>
    <property type="evidence" value="ECO:0007669"/>
    <property type="project" value="UniProtKB-SubCell"/>
</dbReference>
<organism evidence="13">
    <name type="scientific">Melampsora larici-populina (strain 98AG31 / pathotype 3-4-7)</name>
    <name type="common">Poplar leaf rust fungus</name>
    <dbReference type="NCBI Taxonomy" id="747676"/>
    <lineage>
        <taxon>Eukaryota</taxon>
        <taxon>Fungi</taxon>
        <taxon>Dikarya</taxon>
        <taxon>Basidiomycota</taxon>
        <taxon>Pucciniomycotina</taxon>
        <taxon>Pucciniomycetes</taxon>
        <taxon>Pucciniales</taxon>
        <taxon>Melampsoraceae</taxon>
        <taxon>Melampsora</taxon>
    </lineage>
</organism>
<evidence type="ECO:0000256" key="5">
    <source>
        <dbReference type="ARBA" id="ARBA00022679"/>
    </source>
</evidence>
<comment type="subcellular location">
    <subcellularLocation>
        <location evidence="10">Endoplasmic reticulum membrane</location>
        <topology evidence="10">Multi-pass membrane protein</topology>
    </subcellularLocation>
    <subcellularLocation>
        <location evidence="1">Membrane</location>
        <topology evidence="1">Multi-pass membrane protein</topology>
    </subcellularLocation>
</comment>
<evidence type="ECO:0000256" key="11">
    <source>
        <dbReference type="SAM" id="MobiDB-lite"/>
    </source>
</evidence>
<dbReference type="HOGENOM" id="CLU_065200_0_2_1"/>
<dbReference type="EMBL" id="GL883131">
    <property type="protein sequence ID" value="EGG02371.1"/>
    <property type="molecule type" value="Genomic_DNA"/>
</dbReference>
<evidence type="ECO:0000256" key="10">
    <source>
        <dbReference type="RuleBase" id="RU362022"/>
    </source>
</evidence>
<dbReference type="Gene3D" id="1.20.120.1630">
    <property type="match status" value="1"/>
</dbReference>
<keyword evidence="10" id="KW-0256">Endoplasmic reticulum</keyword>
<dbReference type="KEGG" id="mlr:MELLADRAFT_49864"/>
<comment type="catalytic activity">
    <reaction evidence="10">
        <text>[protein]-C-terminal S-[(2E,6E)-farnesyl]-L-cysteine + S-adenosyl-L-methionine = [protein]-C-terminal S-[(2E,6E)-farnesyl]-L-cysteine methyl ester + S-adenosyl-L-homocysteine</text>
        <dbReference type="Rhea" id="RHEA:21672"/>
        <dbReference type="Rhea" id="RHEA-COMP:12125"/>
        <dbReference type="Rhea" id="RHEA-COMP:12126"/>
        <dbReference type="ChEBI" id="CHEBI:57856"/>
        <dbReference type="ChEBI" id="CHEBI:59789"/>
        <dbReference type="ChEBI" id="CHEBI:90510"/>
        <dbReference type="ChEBI" id="CHEBI:90511"/>
        <dbReference type="EC" id="2.1.1.100"/>
    </reaction>
</comment>
<dbReference type="GO" id="GO:0007323">
    <property type="term" value="P:peptide pheromone maturation"/>
    <property type="evidence" value="ECO:0007669"/>
    <property type="project" value="EnsemblFungi"/>
</dbReference>
<evidence type="ECO:0000256" key="2">
    <source>
        <dbReference type="ARBA" id="ARBA00009140"/>
    </source>
</evidence>
<evidence type="ECO:0000313" key="13">
    <source>
        <dbReference type="Proteomes" id="UP000001072"/>
    </source>
</evidence>
<gene>
    <name evidence="12" type="ORF">MELLADRAFT_49864</name>
</gene>
<protein>
    <recommendedName>
        <fullName evidence="3 10">Protein-S-isoprenylcysteine O-methyltransferase</fullName>
        <ecNumber evidence="3 10">2.1.1.100</ecNumber>
    </recommendedName>
</protein>